<dbReference type="RefSeq" id="WP_014704827.1">
    <property type="nucleotide sequence ID" value="NC_017856.1"/>
</dbReference>
<dbReference type="PANTHER" id="PTHR10434:SF11">
    <property type="entry name" value="1-ACYL-SN-GLYCEROL-3-PHOSPHATE ACYLTRANSFERASE"/>
    <property type="match status" value="1"/>
</dbReference>
<dbReference type="HOGENOM" id="CLU_027938_4_5_6"/>
<name>I1YKG5_METFJ</name>
<dbReference type="EMBL" id="CP003380">
    <property type="protein sequence ID" value="AFJ03408.1"/>
    <property type="molecule type" value="Genomic_DNA"/>
</dbReference>
<dbReference type="OrthoDB" id="9803968at2"/>
<dbReference type="PATRIC" id="fig|754477.3.peg.2239"/>
<dbReference type="InterPro" id="IPR002123">
    <property type="entry name" value="Plipid/glycerol_acylTrfase"/>
</dbReference>
<dbReference type="KEGG" id="mec:Q7C_2272"/>
<dbReference type="AlphaFoldDB" id="I1YKG5"/>
<accession>I1YKG5</accession>
<keyword evidence="4" id="KW-1133">Transmembrane helix</keyword>
<proteinExistence type="predicted"/>
<dbReference type="eggNOG" id="COG0204">
    <property type="taxonomic scope" value="Bacteria"/>
</dbReference>
<dbReference type="SMART" id="SM00563">
    <property type="entry name" value="PlsC"/>
    <property type="match status" value="1"/>
</dbReference>
<keyword evidence="2 6" id="KW-0808">Transferase</keyword>
<evidence type="ECO:0000256" key="1">
    <source>
        <dbReference type="ARBA" id="ARBA00005189"/>
    </source>
</evidence>
<feature type="domain" description="Phospholipid/glycerol acyltransferase" evidence="5">
    <location>
        <begin position="61"/>
        <end position="174"/>
    </location>
</feature>
<gene>
    <name evidence="6" type="ordered locus">Q7C_2272</name>
</gene>
<comment type="pathway">
    <text evidence="1">Lipid metabolism.</text>
</comment>
<evidence type="ECO:0000256" key="2">
    <source>
        <dbReference type="ARBA" id="ARBA00022679"/>
    </source>
</evidence>
<keyword evidence="7" id="KW-1185">Reference proteome</keyword>
<reference evidence="6 7" key="1">
    <citation type="journal article" date="2012" name="J. Bacteriol.">
        <title>Complete genome sequences of Methylophaga sp. strain JAM1 and Methylophaga sp. strain JAM7.</title>
        <authorList>
            <person name="Villeneuve C."/>
            <person name="Martineau C."/>
            <person name="Mauffrey F."/>
            <person name="Villemur R."/>
        </authorList>
    </citation>
    <scope>NUCLEOTIDE SEQUENCE [LARGE SCALE GENOMIC DNA]</scope>
    <source>
        <strain evidence="6 7">JAM7</strain>
    </source>
</reference>
<dbReference type="PANTHER" id="PTHR10434">
    <property type="entry name" value="1-ACYL-SN-GLYCEROL-3-PHOSPHATE ACYLTRANSFERASE"/>
    <property type="match status" value="1"/>
</dbReference>
<dbReference type="SUPFAM" id="SSF69593">
    <property type="entry name" value="Glycerol-3-phosphate (1)-acyltransferase"/>
    <property type="match status" value="1"/>
</dbReference>
<sequence length="223" mass="24534" precursor="true">MTTVVWWAVPFIIIWVIGLLAARADWGGAHVNWLDGWTRILCRCLHGLKQQSLPLPETGGAIVIANHVSGVDPLLLIAASQRPLRFLIAREQYQRFGLQWLFRAAGCIPVDRSGRPEQSLREALAALRHGEIIALFPHGKIHLDHDPPRPIKAGFARLAAWAQVPVTAVRIDGVKAQGSVLLAPWVPDNVQLTHTVLSTADEATLLTAAKMAIEVPRHQSEHT</sequence>
<keyword evidence="3 6" id="KW-0012">Acyltransferase</keyword>
<dbReference type="EC" id="2.3.1.51" evidence="6"/>
<dbReference type="CDD" id="cd07989">
    <property type="entry name" value="LPLAT_AGPAT-like"/>
    <property type="match status" value="1"/>
</dbReference>
<evidence type="ECO:0000259" key="5">
    <source>
        <dbReference type="SMART" id="SM00563"/>
    </source>
</evidence>
<dbReference type="Proteomes" id="UP000009145">
    <property type="component" value="Chromosome"/>
</dbReference>
<feature type="transmembrane region" description="Helical" evidence="4">
    <location>
        <begin position="6"/>
        <end position="24"/>
    </location>
</feature>
<keyword evidence="4" id="KW-0812">Transmembrane</keyword>
<dbReference type="GO" id="GO:0003841">
    <property type="term" value="F:1-acylglycerol-3-phosphate O-acyltransferase activity"/>
    <property type="evidence" value="ECO:0007669"/>
    <property type="project" value="UniProtKB-EC"/>
</dbReference>
<evidence type="ECO:0000313" key="7">
    <source>
        <dbReference type="Proteomes" id="UP000009145"/>
    </source>
</evidence>
<protein>
    <submittedName>
        <fullName evidence="6">1-acyl-sn-glycerol-3-phosphate acyltransferase</fullName>
        <ecNumber evidence="6">2.3.1.51</ecNumber>
    </submittedName>
</protein>
<dbReference type="Pfam" id="PF01553">
    <property type="entry name" value="Acyltransferase"/>
    <property type="match status" value="1"/>
</dbReference>
<dbReference type="GO" id="GO:0006654">
    <property type="term" value="P:phosphatidic acid biosynthetic process"/>
    <property type="evidence" value="ECO:0007669"/>
    <property type="project" value="TreeGrafter"/>
</dbReference>
<organism evidence="6 7">
    <name type="scientific">Methylophaga frappieri (strain ATCC BAA-2434 / DSM 25690 / JAM7)</name>
    <dbReference type="NCBI Taxonomy" id="754477"/>
    <lineage>
        <taxon>Bacteria</taxon>
        <taxon>Pseudomonadati</taxon>
        <taxon>Pseudomonadota</taxon>
        <taxon>Gammaproteobacteria</taxon>
        <taxon>Thiotrichales</taxon>
        <taxon>Piscirickettsiaceae</taxon>
        <taxon>Methylophaga</taxon>
    </lineage>
</organism>
<evidence type="ECO:0000256" key="4">
    <source>
        <dbReference type="SAM" id="Phobius"/>
    </source>
</evidence>
<evidence type="ECO:0000256" key="3">
    <source>
        <dbReference type="ARBA" id="ARBA00023315"/>
    </source>
</evidence>
<dbReference type="STRING" id="754477.Q7C_2272"/>
<evidence type="ECO:0000313" key="6">
    <source>
        <dbReference type="EMBL" id="AFJ03408.1"/>
    </source>
</evidence>
<keyword evidence="4" id="KW-0472">Membrane</keyword>